<accession>A0ABP1FCS5</accession>
<dbReference type="EMBL" id="CAXJRC010000043">
    <property type="protein sequence ID" value="CAL2108180.1"/>
    <property type="molecule type" value="Genomic_DNA"/>
</dbReference>
<keyword evidence="3" id="KW-1185">Reference proteome</keyword>
<sequence length="93" mass="10615">MKFFKIITYVFLIGFIIDLIGDFFNLEKLSDDFKTLPPKGRVALIFGSIVTTILTQLNSIGFEWVLLCLFVTASAMIYYSFTSANKDKEEEVI</sequence>
<proteinExistence type="predicted"/>
<name>A0ABP1FCS5_9FLAO</name>
<feature type="transmembrane region" description="Helical" evidence="1">
    <location>
        <begin position="64"/>
        <end position="81"/>
    </location>
</feature>
<evidence type="ECO:0000313" key="3">
    <source>
        <dbReference type="Proteomes" id="UP001497602"/>
    </source>
</evidence>
<keyword evidence="1" id="KW-0472">Membrane</keyword>
<protein>
    <submittedName>
        <fullName evidence="2">Uncharacterized protein</fullName>
    </submittedName>
</protein>
<reference evidence="2 3" key="1">
    <citation type="submission" date="2024-05" db="EMBL/GenBank/DDBJ databases">
        <authorList>
            <person name="Duchaud E."/>
        </authorList>
    </citation>
    <scope>NUCLEOTIDE SEQUENCE [LARGE SCALE GENOMIC DNA]</scope>
    <source>
        <strain evidence="2">Ena-SAMPLE-TAB-13-05-2024-13:56:06:370-140305</strain>
    </source>
</reference>
<feature type="transmembrane region" description="Helical" evidence="1">
    <location>
        <begin position="6"/>
        <end position="26"/>
    </location>
</feature>
<dbReference type="Proteomes" id="UP001497602">
    <property type="component" value="Unassembled WGS sequence"/>
</dbReference>
<organism evidence="2 3">
    <name type="scientific">Tenacibaculum vairaonense</name>
    <dbReference type="NCBI Taxonomy" id="3137860"/>
    <lineage>
        <taxon>Bacteria</taxon>
        <taxon>Pseudomonadati</taxon>
        <taxon>Bacteroidota</taxon>
        <taxon>Flavobacteriia</taxon>
        <taxon>Flavobacteriales</taxon>
        <taxon>Flavobacteriaceae</taxon>
        <taxon>Tenacibaculum</taxon>
    </lineage>
</organism>
<comment type="caution">
    <text evidence="2">The sequence shown here is derived from an EMBL/GenBank/DDBJ whole genome shotgun (WGS) entry which is preliminary data.</text>
</comment>
<gene>
    <name evidence="2" type="ORF">T190115A13A_60175</name>
</gene>
<evidence type="ECO:0000256" key="1">
    <source>
        <dbReference type="SAM" id="Phobius"/>
    </source>
</evidence>
<keyword evidence="1" id="KW-1133">Transmembrane helix</keyword>
<evidence type="ECO:0000313" key="2">
    <source>
        <dbReference type="EMBL" id="CAL2108180.1"/>
    </source>
</evidence>
<keyword evidence="1" id="KW-0812">Transmembrane</keyword>
<dbReference type="RefSeq" id="WP_348739735.1">
    <property type="nucleotide sequence ID" value="NZ_CAXJRC010000043.1"/>
</dbReference>